<dbReference type="PANTHER" id="PTHR31102">
    <property type="match status" value="1"/>
</dbReference>
<dbReference type="GO" id="GO:1902600">
    <property type="term" value="P:proton transmembrane transport"/>
    <property type="evidence" value="ECO:0007669"/>
    <property type="project" value="InterPro"/>
</dbReference>
<feature type="transmembrane region" description="Helical" evidence="6">
    <location>
        <begin position="85"/>
        <end position="105"/>
    </location>
</feature>
<evidence type="ECO:0000256" key="1">
    <source>
        <dbReference type="ARBA" id="ARBA00004141"/>
    </source>
</evidence>
<feature type="transmembrane region" description="Helical" evidence="6">
    <location>
        <begin position="125"/>
        <end position="145"/>
    </location>
</feature>
<evidence type="ECO:0000256" key="4">
    <source>
        <dbReference type="ARBA" id="ARBA00022989"/>
    </source>
</evidence>
<name>A0A9P1J0A0_9PELO</name>
<dbReference type="PANTHER" id="PTHR31102:SF1">
    <property type="entry name" value="CATION_H+ EXCHANGER DOMAIN-CONTAINING PROTEIN"/>
    <property type="match status" value="1"/>
</dbReference>
<evidence type="ECO:0000259" key="7">
    <source>
        <dbReference type="Pfam" id="PF00999"/>
    </source>
</evidence>
<keyword evidence="3 6" id="KW-0812">Transmembrane</keyword>
<keyword evidence="5 6" id="KW-0472">Membrane</keyword>
<dbReference type="Proteomes" id="UP001152747">
    <property type="component" value="Unassembled WGS sequence"/>
</dbReference>
<comment type="subcellular location">
    <subcellularLocation>
        <location evidence="1">Membrane</location>
        <topology evidence="1">Multi-pass membrane protein</topology>
    </subcellularLocation>
</comment>
<evidence type="ECO:0000256" key="5">
    <source>
        <dbReference type="ARBA" id="ARBA00023136"/>
    </source>
</evidence>
<reference evidence="8" key="1">
    <citation type="submission" date="2022-11" db="EMBL/GenBank/DDBJ databases">
        <authorList>
            <person name="Kikuchi T."/>
        </authorList>
    </citation>
    <scope>NUCLEOTIDE SEQUENCE</scope>
    <source>
        <strain evidence="8">PS1010</strain>
    </source>
</reference>
<evidence type="ECO:0000313" key="8">
    <source>
        <dbReference type="EMBL" id="CAI5454297.1"/>
    </source>
</evidence>
<organism evidence="8 9">
    <name type="scientific">Caenorhabditis angaria</name>
    <dbReference type="NCBI Taxonomy" id="860376"/>
    <lineage>
        <taxon>Eukaryota</taxon>
        <taxon>Metazoa</taxon>
        <taxon>Ecdysozoa</taxon>
        <taxon>Nematoda</taxon>
        <taxon>Chromadorea</taxon>
        <taxon>Rhabditida</taxon>
        <taxon>Rhabditina</taxon>
        <taxon>Rhabditomorpha</taxon>
        <taxon>Rhabditoidea</taxon>
        <taxon>Rhabditidae</taxon>
        <taxon>Peloderinae</taxon>
        <taxon>Caenorhabditis</taxon>
    </lineage>
</organism>
<dbReference type="GO" id="GO:0016020">
    <property type="term" value="C:membrane"/>
    <property type="evidence" value="ECO:0007669"/>
    <property type="project" value="UniProtKB-SubCell"/>
</dbReference>
<dbReference type="OrthoDB" id="5791021at2759"/>
<sequence>MNFEFLRTLHGFINFLQVCLGFAALFACSFIWRDTDLYFQFIYKGFGWQSVILAILFFTWLFALMIFLSNLFDRDVVGTVGKFKLLILYVICLVFLVISAALESWYISRSGTQGKYPDTVYHPRFIAVTIFNWILVVSYIVQILIKNSHQVLKLQACQRTDNKDKLQSVESTYKYMWEAFGLPLLFVLLGLKFDGSNLTWDIFFLCFGVISIGLFVRFIVVIFITLPTHINFKEQIVVALSLLPRATFQADLAPTLVVIATRVPDYVQDAELVLKVCILSVLVTAPIFDVLLNIFGLKFLDVHTPQKQHQQREQQLLQPLEKSSHFDDDKVDEKSLNVRTTSPWKMVHLTPKKRLIFLIHYFVDFNKYCFSA</sequence>
<keyword evidence="4 6" id="KW-1133">Transmembrane helix</keyword>
<evidence type="ECO:0000313" key="9">
    <source>
        <dbReference type="Proteomes" id="UP001152747"/>
    </source>
</evidence>
<keyword evidence="9" id="KW-1185">Reference proteome</keyword>
<dbReference type="GO" id="GO:0015297">
    <property type="term" value="F:antiporter activity"/>
    <property type="evidence" value="ECO:0007669"/>
    <property type="project" value="InterPro"/>
</dbReference>
<evidence type="ECO:0000256" key="6">
    <source>
        <dbReference type="SAM" id="Phobius"/>
    </source>
</evidence>
<feature type="transmembrane region" description="Helical" evidence="6">
    <location>
        <begin position="272"/>
        <end position="297"/>
    </location>
</feature>
<dbReference type="EMBL" id="CANHGI010000006">
    <property type="protein sequence ID" value="CAI5454297.1"/>
    <property type="molecule type" value="Genomic_DNA"/>
</dbReference>
<comment type="caution">
    <text evidence="8">The sequence shown here is derived from an EMBL/GenBank/DDBJ whole genome shotgun (WGS) entry which is preliminary data.</text>
</comment>
<dbReference type="InterPro" id="IPR006153">
    <property type="entry name" value="Cation/H_exchanger_TM"/>
</dbReference>
<dbReference type="Pfam" id="PF00999">
    <property type="entry name" value="Na_H_Exchanger"/>
    <property type="match status" value="1"/>
</dbReference>
<proteinExistence type="inferred from homology"/>
<accession>A0A9P1J0A0</accession>
<feature type="transmembrane region" description="Helical" evidence="6">
    <location>
        <begin position="199"/>
        <end position="224"/>
    </location>
</feature>
<protein>
    <recommendedName>
        <fullName evidence="7">Cation/H+ exchanger transmembrane domain-containing protein</fullName>
    </recommendedName>
</protein>
<comment type="similarity">
    <text evidence="2">Belongs to the monovalent cation:proton antiporter 1 (CPA1) transporter (TC 2.A.36) family.</text>
</comment>
<dbReference type="AlphaFoldDB" id="A0A9P1J0A0"/>
<evidence type="ECO:0000256" key="2">
    <source>
        <dbReference type="ARBA" id="ARBA00007367"/>
    </source>
</evidence>
<dbReference type="InterPro" id="IPR051843">
    <property type="entry name" value="CPA1_transporter"/>
</dbReference>
<dbReference type="PROSITE" id="PS51257">
    <property type="entry name" value="PROKAR_LIPOPROTEIN"/>
    <property type="match status" value="1"/>
</dbReference>
<feature type="domain" description="Cation/H+ exchanger transmembrane" evidence="7">
    <location>
        <begin position="169"/>
        <end position="287"/>
    </location>
</feature>
<evidence type="ECO:0000256" key="3">
    <source>
        <dbReference type="ARBA" id="ARBA00022692"/>
    </source>
</evidence>
<feature type="transmembrane region" description="Helical" evidence="6">
    <location>
        <begin position="52"/>
        <end position="73"/>
    </location>
</feature>
<feature type="transmembrane region" description="Helical" evidence="6">
    <location>
        <begin position="12"/>
        <end position="32"/>
    </location>
</feature>
<gene>
    <name evidence="8" type="ORF">CAMP_LOCUS16934</name>
</gene>